<feature type="region of interest" description="Disordered" evidence="1">
    <location>
        <begin position="802"/>
        <end position="859"/>
    </location>
</feature>
<feature type="domain" description="YMC020W-like alpha/beta hydrolase" evidence="2">
    <location>
        <begin position="1109"/>
        <end position="1311"/>
    </location>
</feature>
<feature type="compositionally biased region" description="Low complexity" evidence="1">
    <location>
        <begin position="93"/>
        <end position="104"/>
    </location>
</feature>
<feature type="compositionally biased region" description="Low complexity" evidence="1">
    <location>
        <begin position="225"/>
        <end position="263"/>
    </location>
</feature>
<evidence type="ECO:0000313" key="4">
    <source>
        <dbReference type="Proteomes" id="UP000284706"/>
    </source>
</evidence>
<feature type="region of interest" description="Disordered" evidence="1">
    <location>
        <begin position="1"/>
        <end position="104"/>
    </location>
</feature>
<feature type="domain" description="YMC020W-like alpha/beta hydrolase" evidence="2">
    <location>
        <begin position="927"/>
        <end position="1047"/>
    </location>
</feature>
<feature type="compositionally biased region" description="Low complexity" evidence="1">
    <location>
        <begin position="543"/>
        <end position="556"/>
    </location>
</feature>
<dbReference type="PANTHER" id="PTHR47349">
    <property type="entry name" value="CHROMOSOME 8, WHOLE GENOME SHOTGUN SEQUENCE"/>
    <property type="match status" value="1"/>
</dbReference>
<dbReference type="OrthoDB" id="5598028at2759"/>
<feature type="compositionally biased region" description="Low complexity" evidence="1">
    <location>
        <begin position="118"/>
        <end position="130"/>
    </location>
</feature>
<evidence type="ECO:0000259" key="2">
    <source>
        <dbReference type="Pfam" id="PF26147"/>
    </source>
</evidence>
<dbReference type="PANTHER" id="PTHR47349:SF1">
    <property type="entry name" value="AER328WP"/>
    <property type="match status" value="1"/>
</dbReference>
<feature type="compositionally biased region" description="Basic and acidic residues" evidence="1">
    <location>
        <begin position="282"/>
        <end position="301"/>
    </location>
</feature>
<accession>A0A409YW73</accession>
<evidence type="ECO:0000313" key="3">
    <source>
        <dbReference type="EMBL" id="PPR07240.1"/>
    </source>
</evidence>
<feature type="non-terminal residue" evidence="3">
    <location>
        <position position="1"/>
    </location>
</feature>
<dbReference type="Proteomes" id="UP000284706">
    <property type="component" value="Unassembled WGS sequence"/>
</dbReference>
<proteinExistence type="predicted"/>
<protein>
    <recommendedName>
        <fullName evidence="2">YMC020W-like alpha/beta hydrolase domain-containing protein</fullName>
    </recommendedName>
</protein>
<feature type="compositionally biased region" description="Polar residues" evidence="1">
    <location>
        <begin position="313"/>
        <end position="325"/>
    </location>
</feature>
<name>A0A409YW73_9AGAR</name>
<gene>
    <name evidence="3" type="ORF">CVT26_012498</name>
</gene>
<comment type="caution">
    <text evidence="3">The sequence shown here is derived from an EMBL/GenBank/DDBJ whole genome shotgun (WGS) entry which is preliminary data.</text>
</comment>
<feature type="region of interest" description="Disordered" evidence="1">
    <location>
        <begin position="539"/>
        <end position="726"/>
    </location>
</feature>
<feature type="compositionally biased region" description="Basic and acidic residues" evidence="1">
    <location>
        <begin position="420"/>
        <end position="431"/>
    </location>
</feature>
<feature type="compositionally biased region" description="Low complexity" evidence="1">
    <location>
        <begin position="565"/>
        <end position="593"/>
    </location>
</feature>
<feature type="compositionally biased region" description="Low complexity" evidence="1">
    <location>
        <begin position="838"/>
        <end position="848"/>
    </location>
</feature>
<dbReference type="InterPro" id="IPR058934">
    <property type="entry name" value="YMC020W-like"/>
</dbReference>
<feature type="region of interest" description="Disordered" evidence="1">
    <location>
        <begin position="118"/>
        <end position="375"/>
    </location>
</feature>
<feature type="compositionally biased region" description="Basic and acidic residues" evidence="1">
    <location>
        <begin position="492"/>
        <end position="505"/>
    </location>
</feature>
<feature type="compositionally biased region" description="Gly residues" evidence="1">
    <location>
        <begin position="131"/>
        <end position="143"/>
    </location>
</feature>
<dbReference type="InterPro" id="IPR058933">
    <property type="entry name" value="YMC020W-like_ab_hydrolase"/>
</dbReference>
<reference evidence="3 4" key="1">
    <citation type="journal article" date="2018" name="Evol. Lett.">
        <title>Horizontal gene cluster transfer increased hallucinogenic mushroom diversity.</title>
        <authorList>
            <person name="Reynolds H.T."/>
            <person name="Vijayakumar V."/>
            <person name="Gluck-Thaler E."/>
            <person name="Korotkin H.B."/>
            <person name="Matheny P.B."/>
            <person name="Slot J.C."/>
        </authorList>
    </citation>
    <scope>NUCLEOTIDE SEQUENCE [LARGE SCALE GENOMIC DNA]</scope>
    <source>
        <strain evidence="3 4">SRW20</strain>
    </source>
</reference>
<dbReference type="Pfam" id="PF26147">
    <property type="entry name" value="AB_HYDROLASE_YMC0-YMC35"/>
    <property type="match status" value="2"/>
</dbReference>
<dbReference type="InParanoid" id="A0A409YW73"/>
<feature type="compositionally biased region" description="Low complexity" evidence="1">
    <location>
        <begin position="183"/>
        <end position="202"/>
    </location>
</feature>
<feature type="compositionally biased region" description="Low complexity" evidence="1">
    <location>
        <begin position="271"/>
        <end position="281"/>
    </location>
</feature>
<feature type="compositionally biased region" description="Low complexity" evidence="1">
    <location>
        <begin position="617"/>
        <end position="642"/>
    </location>
</feature>
<organism evidence="3 4">
    <name type="scientific">Gymnopilus dilepis</name>
    <dbReference type="NCBI Taxonomy" id="231916"/>
    <lineage>
        <taxon>Eukaryota</taxon>
        <taxon>Fungi</taxon>
        <taxon>Dikarya</taxon>
        <taxon>Basidiomycota</taxon>
        <taxon>Agaricomycotina</taxon>
        <taxon>Agaricomycetes</taxon>
        <taxon>Agaricomycetidae</taxon>
        <taxon>Agaricales</taxon>
        <taxon>Agaricineae</taxon>
        <taxon>Hymenogastraceae</taxon>
        <taxon>Gymnopilus</taxon>
    </lineage>
</organism>
<evidence type="ECO:0000256" key="1">
    <source>
        <dbReference type="SAM" id="MobiDB-lite"/>
    </source>
</evidence>
<keyword evidence="4" id="KW-1185">Reference proteome</keyword>
<feature type="compositionally biased region" description="Low complexity" evidence="1">
    <location>
        <begin position="817"/>
        <end position="828"/>
    </location>
</feature>
<feature type="region of interest" description="Disordered" evidence="1">
    <location>
        <begin position="467"/>
        <end position="524"/>
    </location>
</feature>
<feature type="compositionally biased region" description="Low complexity" evidence="1">
    <location>
        <begin position="351"/>
        <end position="360"/>
    </location>
</feature>
<sequence>SSQNQARNIDSAADAATTTSTTTQTTTTITGPTPSSSDAPSSSSSSNPLSTSASNPSTTSTSTAEAAATSSTSAPSSSSHPPSSAPQQEEKIATTTTTATSTTTAAQALSWWEYMGWTSSSSGASAAPSGNGNGATSAGGTGVGDPEAGVQATADASQPQDRKDGSAAEAATVPQASAEQLVAGQDAGADGDAQPSASSQDSCGQKDAEGSQFAGESGAGVDAGTSTNTTTTTTTTVTATTTATETTNGNASTTSTSPITNTTSGGGWLASWWFTSSTTTSDAHRDQEDKPKVDVAAEHVEQVAVKVEPSPIVGSQNGSATHDQQQPPPNEATLEAAAPEADDTSKAEQNSSQPSSPSPSKSKDAETSHPNPILATLTTNRAGWASFFSSSSRGLIVKSLGYGSEEGHGQRSAIEGAPKNQDEGEVKRDENGMEVMEIDLDEDGEVEVELRKELGLGGAAAAVSSVVDGKGTEGTAQPPLSPQNVEAAAEGEENRGRDEEKKDVGSRTGTQRASKPATGSLADASTISKVLAAVMPASKPLITSSSSKRSAPTSPKQVAFPESQGGPSSRPGSIKGSSSNESTKSSSASTSGKAVKHKTSLVKQAPPLMISEEVRRSASPASSAPQNINGAKGSGSSIKGSSRVGTPLPGETAFSPGSSVGSAVGGGATTSTTTTTTASKTIATSSKITSTTSTTTINTKSRTSSPAPSISSSKSKKPPAAPSQPNWVLPTWEHIFHGPPRSVIPPSLVTEVERAFKGKSGKGAAGIAGTTGKGEGSGLLGKTMRFVSGVLLGGGSGPAAGTSVGANTAPGSGAHPSNSGSGLSLLGSAGKGKQKARSGSLSFSSGLGQPHVPADAADGERLSILEKERLERFQEFGRELPKAWKVLEDTFGAGVVERMMGLPASSPGPEHGHGVTGESAVKDVLRGCRRVVVIGVHGWFPGTMIRTLAGEPTGTSTKFANMTEQALWAFEEEYGVKLEKITKIPLEGEGTIEKRVERLYSNLKANEEWMSDLHEADVIFVSTHSQGSVVSTHLLDRLITDGHIITSKNEHLQYTSSVPTGSETEGVKQSQSPLGMGAEVFPSAIGLGSQGDVAEGDNANGHGKRRKVQRVCCLALCGIHLGPLRYLGSSTLVGPYIQYFENTAARELFEFQNTESPVSKAYVKALENVLDHGTKVVYIASLNDQVVPLYSGLFAAVSHPLILRALYIDGDAYHSSDFLSNLLVLLLRIVNSGMSDSGLITHLSEATAGSLTGIGHSTAYEELATYSLAVKYLFLTNDGQTEHSKMTIEPFNATSELNDYEIPWSLRDIIADERVTHFFGSEIAELRDAFKEWHPKTSILRDLKKKLQPITKLQPLGGSMGAYSSLGNVRTSKL</sequence>
<feature type="compositionally biased region" description="Low complexity" evidence="1">
    <location>
        <begin position="669"/>
        <end position="713"/>
    </location>
</feature>
<feature type="compositionally biased region" description="Low complexity" evidence="1">
    <location>
        <begin position="17"/>
        <end position="86"/>
    </location>
</feature>
<feature type="region of interest" description="Disordered" evidence="1">
    <location>
        <begin position="402"/>
        <end position="432"/>
    </location>
</feature>
<dbReference type="EMBL" id="NHYE01000149">
    <property type="protein sequence ID" value="PPR07240.1"/>
    <property type="molecule type" value="Genomic_DNA"/>
</dbReference>